<evidence type="ECO:0000256" key="1">
    <source>
        <dbReference type="SAM" id="MobiDB-lite"/>
    </source>
</evidence>
<evidence type="ECO:0000313" key="3">
    <source>
        <dbReference type="Proteomes" id="UP000035740"/>
    </source>
</evidence>
<protein>
    <submittedName>
        <fullName evidence="2">Uncharacterized protein</fullName>
    </submittedName>
</protein>
<sequence length="39" mass="3956">MGLEKGGGAGELGKDPGGGAGVPKTWQRASSLPFFLPRK</sequence>
<proteinExistence type="predicted"/>
<organism evidence="2 3">
    <name type="scientific">Beta vulgaris subsp. vulgaris</name>
    <name type="common">Beet</name>
    <dbReference type="NCBI Taxonomy" id="3555"/>
    <lineage>
        <taxon>Eukaryota</taxon>
        <taxon>Viridiplantae</taxon>
        <taxon>Streptophyta</taxon>
        <taxon>Embryophyta</taxon>
        <taxon>Tracheophyta</taxon>
        <taxon>Spermatophyta</taxon>
        <taxon>Magnoliopsida</taxon>
        <taxon>eudicotyledons</taxon>
        <taxon>Gunneridae</taxon>
        <taxon>Pentapetalae</taxon>
        <taxon>Caryophyllales</taxon>
        <taxon>Chenopodiaceae</taxon>
        <taxon>Betoideae</taxon>
        <taxon>Beta</taxon>
    </lineage>
</organism>
<gene>
    <name evidence="2" type="ORF">BVRB_4g095780</name>
</gene>
<feature type="compositionally biased region" description="Gly residues" evidence="1">
    <location>
        <begin position="1"/>
        <end position="21"/>
    </location>
</feature>
<feature type="region of interest" description="Disordered" evidence="1">
    <location>
        <begin position="1"/>
        <end position="39"/>
    </location>
</feature>
<dbReference type="Proteomes" id="UP000035740">
    <property type="component" value="Unassembled WGS sequence"/>
</dbReference>
<name>A0A0J8B9X0_BETVV</name>
<keyword evidence="3" id="KW-1185">Reference proteome</keyword>
<dbReference type="AlphaFoldDB" id="A0A0J8B9X0"/>
<dbReference type="EMBL" id="KQ090268">
    <property type="protein sequence ID" value="KMS98099.1"/>
    <property type="molecule type" value="Genomic_DNA"/>
</dbReference>
<evidence type="ECO:0000313" key="2">
    <source>
        <dbReference type="EMBL" id="KMS98099.1"/>
    </source>
</evidence>
<reference evidence="2 3" key="1">
    <citation type="journal article" date="2014" name="Nature">
        <title>The genome of the recently domesticated crop plant sugar beet (Beta vulgaris).</title>
        <authorList>
            <person name="Dohm J.C."/>
            <person name="Minoche A.E."/>
            <person name="Holtgrawe D."/>
            <person name="Capella-Gutierrez S."/>
            <person name="Zakrzewski F."/>
            <person name="Tafer H."/>
            <person name="Rupp O."/>
            <person name="Sorensen T.R."/>
            <person name="Stracke R."/>
            <person name="Reinhardt R."/>
            <person name="Goesmann A."/>
            <person name="Kraft T."/>
            <person name="Schulz B."/>
            <person name="Stadler P.F."/>
            <person name="Schmidt T."/>
            <person name="Gabaldon T."/>
            <person name="Lehrach H."/>
            <person name="Weisshaar B."/>
            <person name="Himmelbauer H."/>
        </authorList>
    </citation>
    <scope>NUCLEOTIDE SEQUENCE [LARGE SCALE GENOMIC DNA]</scope>
    <source>
        <tissue evidence="2">Taproot</tissue>
    </source>
</reference>
<accession>A0A0J8B9X0</accession>
<dbReference type="Gramene" id="KMS98099">
    <property type="protein sequence ID" value="KMS98099"/>
    <property type="gene ID" value="BVRB_4g095780"/>
</dbReference>